<sequence length="315" mass="35884">MGLGSNIINFKTYKILKMPAFTTRFLSKIAESNQDSLNYCANLVRQHDYENFLATLLLTKAVRSPTLVVRAFNVEVARIQDQTTDSQTAAFRLQFWNDTLKLLYKNDQTLKNIPANPIAQELFKVCNSCKLPKRYLERLITARGNILKSKHFQSLEDLEKYAEDSVSSIYYLILSISDVTNVHADHAASHLGKAQGIVNILRSVHVASYHKTVTLPMNTLMKYGISQENVLRGIDNENMRNVAFEIATRANSHLEKAQAIDVPKKTKQIFLPAVAVNAYLKKLQKCNFNLYDKSLQLGNSTLPLNLYYNRLMNKY</sequence>
<dbReference type="Proteomes" id="UP000005204">
    <property type="component" value="Unassembled WGS sequence"/>
</dbReference>
<dbReference type="OrthoDB" id="270318at2759"/>
<organism evidence="4 5">
    <name type="scientific">Bombyx mori</name>
    <name type="common">Silk moth</name>
    <dbReference type="NCBI Taxonomy" id="7091"/>
    <lineage>
        <taxon>Eukaryota</taxon>
        <taxon>Metazoa</taxon>
        <taxon>Ecdysozoa</taxon>
        <taxon>Arthropoda</taxon>
        <taxon>Hexapoda</taxon>
        <taxon>Insecta</taxon>
        <taxon>Pterygota</taxon>
        <taxon>Neoptera</taxon>
        <taxon>Endopterygota</taxon>
        <taxon>Lepidoptera</taxon>
        <taxon>Glossata</taxon>
        <taxon>Ditrysia</taxon>
        <taxon>Bombycoidea</taxon>
        <taxon>Bombycidae</taxon>
        <taxon>Bombycinae</taxon>
        <taxon>Bombyx</taxon>
    </lineage>
</organism>
<reference evidence="5" key="1">
    <citation type="journal article" date="2008" name="Insect Biochem. Mol. Biol.">
        <title>The genome of a lepidopteran model insect, the silkworm Bombyx mori.</title>
        <authorList>
            <consortium name="International Silkworm Genome Consortium"/>
        </authorList>
    </citation>
    <scope>NUCLEOTIDE SEQUENCE [LARGE SCALE GENOMIC DNA]</scope>
    <source>
        <strain evidence="5">p50T</strain>
    </source>
</reference>
<dbReference type="EC" id="2.5.1.32" evidence="2"/>
<dbReference type="KEGG" id="bmor:101740605"/>
<dbReference type="GeneID" id="101740605"/>
<evidence type="ECO:0000313" key="5">
    <source>
        <dbReference type="Proteomes" id="UP000005204"/>
    </source>
</evidence>
<keyword evidence="3" id="KW-0125">Carotenoid biosynthesis</keyword>
<dbReference type="Gene3D" id="1.10.600.10">
    <property type="entry name" value="Farnesyl Diphosphate Synthase"/>
    <property type="match status" value="1"/>
</dbReference>
<evidence type="ECO:0000256" key="2">
    <source>
        <dbReference type="ARBA" id="ARBA00012396"/>
    </source>
</evidence>
<dbReference type="EnsemblMetazoa" id="XM_004930921.3">
    <property type="protein sequence ID" value="XP_004930978.1"/>
    <property type="gene ID" value="LOC101740605"/>
</dbReference>
<dbReference type="InterPro" id="IPR002060">
    <property type="entry name" value="Squ/phyt_synthse"/>
</dbReference>
<dbReference type="AlphaFoldDB" id="A0A8R2AQF6"/>
<dbReference type="RefSeq" id="XP_004930978.1">
    <property type="nucleotide sequence ID" value="XM_004930921.4"/>
</dbReference>
<name>A0A8R2AQF6_BOMMO</name>
<reference evidence="4" key="2">
    <citation type="submission" date="2022-06" db="UniProtKB">
        <authorList>
            <consortium name="EnsemblMetazoa"/>
        </authorList>
    </citation>
    <scope>IDENTIFICATION</scope>
    <source>
        <strain evidence="4">p50T (Dazao)</strain>
    </source>
</reference>
<evidence type="ECO:0000256" key="3">
    <source>
        <dbReference type="ARBA" id="ARBA00022746"/>
    </source>
</evidence>
<evidence type="ECO:0000256" key="1">
    <source>
        <dbReference type="ARBA" id="ARBA00001805"/>
    </source>
</evidence>
<comment type="catalytic activity">
    <reaction evidence="1">
        <text>2 (2E,6E,10E)-geranylgeranyl diphosphate = 15-cis-phytoene + 2 diphosphate</text>
        <dbReference type="Rhea" id="RHEA:34475"/>
        <dbReference type="ChEBI" id="CHEBI:27787"/>
        <dbReference type="ChEBI" id="CHEBI:33019"/>
        <dbReference type="ChEBI" id="CHEBI:58756"/>
        <dbReference type="EC" id="2.5.1.32"/>
    </reaction>
</comment>
<proteinExistence type="predicted"/>
<dbReference type="InterPro" id="IPR008949">
    <property type="entry name" value="Isoprenoid_synthase_dom_sf"/>
</dbReference>
<dbReference type="PANTHER" id="PTHR31480">
    <property type="entry name" value="BIFUNCTIONAL LYCOPENE CYCLASE/PHYTOENE SYNTHASE"/>
    <property type="match status" value="1"/>
</dbReference>
<dbReference type="GO" id="GO:0016117">
    <property type="term" value="P:carotenoid biosynthetic process"/>
    <property type="evidence" value="ECO:0007669"/>
    <property type="project" value="UniProtKB-KW"/>
</dbReference>
<dbReference type="Pfam" id="PF00494">
    <property type="entry name" value="SQS_PSY"/>
    <property type="match status" value="1"/>
</dbReference>
<dbReference type="CTD" id="32151"/>
<protein>
    <recommendedName>
        <fullName evidence="2">15-cis-phytoene synthase</fullName>
        <ecNumber evidence="2">2.5.1.32</ecNumber>
    </recommendedName>
</protein>
<accession>A0A8R2AQF6</accession>
<dbReference type="SUPFAM" id="SSF48576">
    <property type="entry name" value="Terpenoid synthases"/>
    <property type="match status" value="1"/>
</dbReference>
<evidence type="ECO:0000313" key="4">
    <source>
        <dbReference type="EnsemblMetazoa" id="XP_004930978.1"/>
    </source>
</evidence>
<keyword evidence="5" id="KW-1185">Reference proteome</keyword>